<dbReference type="PANTHER" id="PTHR42923:SF20">
    <property type="entry name" value="FLAVIN-CONTAINING AMINE OXIDASEDEHYDROGENASE"/>
    <property type="match status" value="1"/>
</dbReference>
<dbReference type="SUPFAM" id="SSF51905">
    <property type="entry name" value="FAD/NAD(P)-binding domain"/>
    <property type="match status" value="1"/>
</dbReference>
<feature type="domain" description="Amine oxidase" evidence="1">
    <location>
        <begin position="5"/>
        <end position="331"/>
    </location>
</feature>
<comment type="caution">
    <text evidence="2">The sequence shown here is derived from an EMBL/GenBank/DDBJ whole genome shotgun (WGS) entry which is preliminary data.</text>
</comment>
<dbReference type="Proteomes" id="UP000638313">
    <property type="component" value="Unassembled WGS sequence"/>
</dbReference>
<reference evidence="2" key="2">
    <citation type="submission" date="2020-09" db="EMBL/GenBank/DDBJ databases">
        <authorList>
            <person name="Sun Q."/>
            <person name="Ohkuma M."/>
        </authorList>
    </citation>
    <scope>NUCLEOTIDE SEQUENCE</scope>
    <source>
        <strain evidence="2">JCM 4059</strain>
    </source>
</reference>
<dbReference type="Pfam" id="PF01593">
    <property type="entry name" value="Amino_oxidase"/>
    <property type="match status" value="1"/>
</dbReference>
<protein>
    <submittedName>
        <fullName evidence="2">Amine oxidase</fullName>
    </submittedName>
</protein>
<dbReference type="Gene3D" id="1.10.405.20">
    <property type="match status" value="1"/>
</dbReference>
<gene>
    <name evidence="2" type="ORF">GCM10010218_38410</name>
</gene>
<name>A0A919B616_9ACTN</name>
<evidence type="ECO:0000259" key="1">
    <source>
        <dbReference type="Pfam" id="PF01593"/>
    </source>
</evidence>
<organism evidence="2 3">
    <name type="scientific">Streptomyces mashuensis</name>
    <dbReference type="NCBI Taxonomy" id="33904"/>
    <lineage>
        <taxon>Bacteria</taxon>
        <taxon>Bacillati</taxon>
        <taxon>Actinomycetota</taxon>
        <taxon>Actinomycetes</taxon>
        <taxon>Kitasatosporales</taxon>
        <taxon>Streptomycetaceae</taxon>
        <taxon>Streptomyces</taxon>
    </lineage>
</organism>
<evidence type="ECO:0000313" key="3">
    <source>
        <dbReference type="Proteomes" id="UP000638313"/>
    </source>
</evidence>
<keyword evidence="3" id="KW-1185">Reference proteome</keyword>
<dbReference type="EMBL" id="BNBD01000007">
    <property type="protein sequence ID" value="GHF53279.1"/>
    <property type="molecule type" value="Genomic_DNA"/>
</dbReference>
<dbReference type="Gene3D" id="3.50.50.60">
    <property type="entry name" value="FAD/NAD(P)-binding domain"/>
    <property type="match status" value="1"/>
</dbReference>
<proteinExistence type="predicted"/>
<dbReference type="InterPro" id="IPR002937">
    <property type="entry name" value="Amino_oxidase"/>
</dbReference>
<accession>A0A919B616</accession>
<dbReference type="GO" id="GO:0016491">
    <property type="term" value="F:oxidoreductase activity"/>
    <property type="evidence" value="ECO:0007669"/>
    <property type="project" value="InterPro"/>
</dbReference>
<dbReference type="PANTHER" id="PTHR42923">
    <property type="entry name" value="PROTOPORPHYRINOGEN OXIDASE"/>
    <property type="match status" value="1"/>
</dbReference>
<dbReference type="Gene3D" id="3.30.70.1990">
    <property type="match status" value="1"/>
</dbReference>
<sequence>MGAGVAGLGAAWALSRHPGRYDIEVYEAAPTPGGNGRTADFPQRDGGTVPADIAVTAFIPSVYQNYVELLAHLGIDTVGTRFRYAVHHGDEVYAHDVDTPLRRRLAGDIAAFRRLLRTVDRFNTLNKRPSWTTAALNPFNYVTMRRALDLWGVSQEFRHKVLKPLFVNFVLTSGVYAMPASMFVRYMDFFDVEHSTPMVTWRGGTRAVYARLTEGFADRIHTGRPVTELTRWPDGVYVRDANGVTERFDQVILACNANHALALLQRPTALERGLLGAVRYEAGLHGEAVVHTDASLLPDDELDVSGTRSTFVRHAGGPHDRPDDYEITYIMHNQQPWGDGAASPCLVTYNAHRQPDPEKVLARHRFQHVVHDVRHTLVLHALLPLLQGRRNTWYCGAHTTLNSQEHAFLSGLAVARQLGADYPFAANRDATRWFNFYGRMCLGARFRTVRPRSG</sequence>
<reference evidence="2" key="1">
    <citation type="journal article" date="2014" name="Int. J. Syst. Evol. Microbiol.">
        <title>Complete genome sequence of Corynebacterium casei LMG S-19264T (=DSM 44701T), isolated from a smear-ripened cheese.</title>
        <authorList>
            <consortium name="US DOE Joint Genome Institute (JGI-PGF)"/>
            <person name="Walter F."/>
            <person name="Albersmeier A."/>
            <person name="Kalinowski J."/>
            <person name="Ruckert C."/>
        </authorList>
    </citation>
    <scope>NUCLEOTIDE SEQUENCE</scope>
    <source>
        <strain evidence="2">JCM 4059</strain>
    </source>
</reference>
<evidence type="ECO:0000313" key="2">
    <source>
        <dbReference type="EMBL" id="GHF53279.1"/>
    </source>
</evidence>
<dbReference type="InterPro" id="IPR036188">
    <property type="entry name" value="FAD/NAD-bd_sf"/>
</dbReference>
<dbReference type="AlphaFoldDB" id="A0A919B616"/>
<dbReference type="InterPro" id="IPR050464">
    <property type="entry name" value="Zeta_carotene_desat/Oxidored"/>
</dbReference>